<evidence type="ECO:0000313" key="1">
    <source>
        <dbReference type="EMBL" id="GII35779.1"/>
    </source>
</evidence>
<comment type="caution">
    <text evidence="1">The sequence shown here is derived from an EMBL/GenBank/DDBJ whole genome shotgun (WGS) entry which is preliminary data.</text>
</comment>
<keyword evidence="2" id="KW-1185">Reference proteome</keyword>
<name>A0A8J3XCU3_9ACTN</name>
<protein>
    <recommendedName>
        <fullName evidence="3">Thioesterase</fullName>
    </recommendedName>
</protein>
<dbReference type="Proteomes" id="UP000622547">
    <property type="component" value="Unassembled WGS sequence"/>
</dbReference>
<dbReference type="CDD" id="cd00586">
    <property type="entry name" value="4HBT"/>
    <property type="match status" value="1"/>
</dbReference>
<evidence type="ECO:0008006" key="3">
    <source>
        <dbReference type="Google" id="ProtNLM"/>
    </source>
</evidence>
<gene>
    <name evidence="1" type="ORF">Pph01_07820</name>
</gene>
<evidence type="ECO:0000313" key="2">
    <source>
        <dbReference type="Proteomes" id="UP000622547"/>
    </source>
</evidence>
<dbReference type="SUPFAM" id="SSF54637">
    <property type="entry name" value="Thioesterase/thiol ester dehydrase-isomerase"/>
    <property type="match status" value="1"/>
</dbReference>
<dbReference type="Gene3D" id="3.10.129.10">
    <property type="entry name" value="Hotdog Thioesterase"/>
    <property type="match status" value="1"/>
</dbReference>
<organism evidence="1 2">
    <name type="scientific">Planotetraspora phitsanulokensis</name>
    <dbReference type="NCBI Taxonomy" id="575192"/>
    <lineage>
        <taxon>Bacteria</taxon>
        <taxon>Bacillati</taxon>
        <taxon>Actinomycetota</taxon>
        <taxon>Actinomycetes</taxon>
        <taxon>Streptosporangiales</taxon>
        <taxon>Streptosporangiaceae</taxon>
        <taxon>Planotetraspora</taxon>
    </lineage>
</organism>
<dbReference type="InterPro" id="IPR029069">
    <property type="entry name" value="HotDog_dom_sf"/>
</dbReference>
<reference evidence="1 2" key="1">
    <citation type="submission" date="2021-01" db="EMBL/GenBank/DDBJ databases">
        <title>Whole genome shotgun sequence of Planotetraspora phitsanulokensis NBRC 104273.</title>
        <authorList>
            <person name="Komaki H."/>
            <person name="Tamura T."/>
        </authorList>
    </citation>
    <scope>NUCLEOTIDE SEQUENCE [LARGE SCALE GENOMIC DNA]</scope>
    <source>
        <strain evidence="1 2">NBRC 104273</strain>
    </source>
</reference>
<dbReference type="EMBL" id="BOOP01000003">
    <property type="protein sequence ID" value="GII35779.1"/>
    <property type="molecule type" value="Genomic_DNA"/>
</dbReference>
<accession>A0A8J3XCU3</accession>
<proteinExistence type="predicted"/>
<dbReference type="AlphaFoldDB" id="A0A8J3XCU3"/>
<sequence>MDAGPGRGVRVTETHKQGSVGVHHTRVEWVDTDAAGIYHNTAVVRFVESAEAALMRERGLHDYFQKAPRVRYEVEFEAPLRFGQKVTAVVELIRLGDSSMTFSFEVWGEEFEGRPRTLAAHGSYVTVHVADGGRRSSRWPDSWRAALTA</sequence>
<dbReference type="Pfam" id="PF13279">
    <property type="entry name" value="4HBT_2"/>
    <property type="match status" value="1"/>
</dbReference>